<dbReference type="AlphaFoldDB" id="A0AA38P325"/>
<accession>A0AA38P325</accession>
<comment type="caution">
    <text evidence="2">The sequence shown here is derived from an EMBL/GenBank/DDBJ whole genome shotgun (WGS) entry which is preliminary data.</text>
</comment>
<proteinExistence type="predicted"/>
<keyword evidence="1" id="KW-0732">Signal</keyword>
<evidence type="ECO:0000313" key="2">
    <source>
        <dbReference type="EMBL" id="KAJ3835168.1"/>
    </source>
</evidence>
<dbReference type="Proteomes" id="UP001163846">
    <property type="component" value="Unassembled WGS sequence"/>
</dbReference>
<name>A0AA38P325_9AGAR</name>
<reference evidence="2" key="1">
    <citation type="submission" date="2022-08" db="EMBL/GenBank/DDBJ databases">
        <authorList>
            <consortium name="DOE Joint Genome Institute"/>
            <person name="Min B."/>
            <person name="Riley R."/>
            <person name="Sierra-Patev S."/>
            <person name="Naranjo-Ortiz M."/>
            <person name="Looney B."/>
            <person name="Konkel Z."/>
            <person name="Slot J.C."/>
            <person name="Sakamoto Y."/>
            <person name="Steenwyk J.L."/>
            <person name="Rokas A."/>
            <person name="Carro J."/>
            <person name="Camarero S."/>
            <person name="Ferreira P."/>
            <person name="Molpeceres G."/>
            <person name="Ruiz-Duenas F.J."/>
            <person name="Serrano A."/>
            <person name="Henrissat B."/>
            <person name="Drula E."/>
            <person name="Hughes K.W."/>
            <person name="Mata J.L."/>
            <person name="Ishikawa N.K."/>
            <person name="Vargas-Isla R."/>
            <person name="Ushijima S."/>
            <person name="Smith C.A."/>
            <person name="Ahrendt S."/>
            <person name="Andreopoulos W."/>
            <person name="He G."/>
            <person name="Labutti K."/>
            <person name="Lipzen A."/>
            <person name="Ng V."/>
            <person name="Sandor L."/>
            <person name="Barry K."/>
            <person name="Martinez A.T."/>
            <person name="Xiao Y."/>
            <person name="Gibbons J.G."/>
            <person name="Terashima K."/>
            <person name="Hibbett D.S."/>
            <person name="Grigoriev I.V."/>
        </authorList>
    </citation>
    <scope>NUCLEOTIDE SEQUENCE</scope>
    <source>
        <strain evidence="2">TFB9207</strain>
    </source>
</reference>
<protein>
    <recommendedName>
        <fullName evidence="4">Secreted protein</fullName>
    </recommendedName>
</protein>
<gene>
    <name evidence="2" type="ORF">F5878DRAFT_712256</name>
</gene>
<sequence length="214" mass="25119">MRFNRISVLLCCFAAVYCVPMGSLMSTLSEKPEESGQEQPQTSKWKSVFKKPGWWCTYPKYKLDEDGCPLFRDYRSGEETESLRTSIIYIEFPQNEVPGKKDWRWPSAPASISHRIHLALWNKYRKTPTFANFVKANQKGLPIKYINRYKGDPNAKTFRVRYYTDIFALVTEMQADLKVDFGCTEERRHSTVSAWLTTSIPQQKVWKLKEHRKD</sequence>
<evidence type="ECO:0008006" key="4">
    <source>
        <dbReference type="Google" id="ProtNLM"/>
    </source>
</evidence>
<feature type="signal peptide" evidence="1">
    <location>
        <begin position="1"/>
        <end position="18"/>
    </location>
</feature>
<keyword evidence="3" id="KW-1185">Reference proteome</keyword>
<organism evidence="2 3">
    <name type="scientific">Lentinula raphanica</name>
    <dbReference type="NCBI Taxonomy" id="153919"/>
    <lineage>
        <taxon>Eukaryota</taxon>
        <taxon>Fungi</taxon>
        <taxon>Dikarya</taxon>
        <taxon>Basidiomycota</taxon>
        <taxon>Agaricomycotina</taxon>
        <taxon>Agaricomycetes</taxon>
        <taxon>Agaricomycetidae</taxon>
        <taxon>Agaricales</taxon>
        <taxon>Marasmiineae</taxon>
        <taxon>Omphalotaceae</taxon>
        <taxon>Lentinula</taxon>
    </lineage>
</organism>
<feature type="chain" id="PRO_5041388349" description="Secreted protein" evidence="1">
    <location>
        <begin position="19"/>
        <end position="214"/>
    </location>
</feature>
<dbReference type="EMBL" id="MU806440">
    <property type="protein sequence ID" value="KAJ3835168.1"/>
    <property type="molecule type" value="Genomic_DNA"/>
</dbReference>
<evidence type="ECO:0000256" key="1">
    <source>
        <dbReference type="SAM" id="SignalP"/>
    </source>
</evidence>
<evidence type="ECO:0000313" key="3">
    <source>
        <dbReference type="Proteomes" id="UP001163846"/>
    </source>
</evidence>